<reference evidence="2 3" key="1">
    <citation type="submission" date="2023-04" db="EMBL/GenBank/DDBJ databases">
        <title>Genome sequence of Halobacillus naozhouensis KACC 21980.</title>
        <authorList>
            <person name="Kim S."/>
            <person name="Heo J."/>
            <person name="Kwon S.-W."/>
        </authorList>
    </citation>
    <scope>NUCLEOTIDE SEQUENCE [LARGE SCALE GENOMIC DNA]</scope>
    <source>
        <strain evidence="2 3">KCTC 13234</strain>
    </source>
</reference>
<protein>
    <submittedName>
        <fullName evidence="2">Uncharacterized protein</fullName>
    </submittedName>
</protein>
<proteinExistence type="predicted"/>
<gene>
    <name evidence="2" type="ORF">P9989_14750</name>
</gene>
<keyword evidence="1" id="KW-1133">Transmembrane helix</keyword>
<evidence type="ECO:0000256" key="1">
    <source>
        <dbReference type="SAM" id="Phobius"/>
    </source>
</evidence>
<dbReference type="RefSeq" id="WP_283075631.1">
    <property type="nucleotide sequence ID" value="NZ_CP121671.1"/>
</dbReference>
<dbReference type="EMBL" id="CP121671">
    <property type="protein sequence ID" value="WFT73623.1"/>
    <property type="molecule type" value="Genomic_DNA"/>
</dbReference>
<dbReference type="Proteomes" id="UP001221597">
    <property type="component" value="Chromosome"/>
</dbReference>
<sequence length="69" mass="8280">MVYLYALILFWIFDTIDTFFIEEKWFDFIFSSLTMVAIAGFTYISLKKHKKFVTVILCILFIAYLYEAI</sequence>
<keyword evidence="1" id="KW-0472">Membrane</keyword>
<organism evidence="2 3">
    <name type="scientific">Halobacillus naozhouensis</name>
    <dbReference type="NCBI Taxonomy" id="554880"/>
    <lineage>
        <taxon>Bacteria</taxon>
        <taxon>Bacillati</taxon>
        <taxon>Bacillota</taxon>
        <taxon>Bacilli</taxon>
        <taxon>Bacillales</taxon>
        <taxon>Bacillaceae</taxon>
        <taxon>Halobacillus</taxon>
    </lineage>
</organism>
<feature type="transmembrane region" description="Helical" evidence="1">
    <location>
        <begin position="52"/>
        <end position="68"/>
    </location>
</feature>
<name>A0ABY8IU53_9BACI</name>
<keyword evidence="3" id="KW-1185">Reference proteome</keyword>
<feature type="transmembrane region" description="Helical" evidence="1">
    <location>
        <begin position="28"/>
        <end position="45"/>
    </location>
</feature>
<accession>A0ABY8IU53</accession>
<evidence type="ECO:0000313" key="3">
    <source>
        <dbReference type="Proteomes" id="UP001221597"/>
    </source>
</evidence>
<keyword evidence="1" id="KW-0812">Transmembrane</keyword>
<evidence type="ECO:0000313" key="2">
    <source>
        <dbReference type="EMBL" id="WFT73623.1"/>
    </source>
</evidence>